<keyword evidence="1" id="KW-1133">Transmembrane helix</keyword>
<dbReference type="GO" id="GO:0005886">
    <property type="term" value="C:plasma membrane"/>
    <property type="evidence" value="ECO:0007669"/>
    <property type="project" value="UniProtKB-SubCell"/>
</dbReference>
<protein>
    <recommendedName>
        <fullName evidence="1">Probable queuosine precursor transporter</fullName>
        <shortName evidence="1">Q precursor transporter</shortName>
    </recommendedName>
</protein>
<sequence>MESSSDKSLIAAKSPNGYSVWFIVIVALLITSQLASSILAVKLVQVGPLVFDGALVLFPLSYICGDVIAEIYGYHQARRAIWLAFLCNFLIVGSTAVVQWLPPAPHWNDQDAFETILGVVPRIVLASFLANLSGEFINAGVLSRLKVVTRGRGLWFRCVSSTFISQGINSLIFYSLAYWGTVPGLEILWGILSSWGFKTGYEVIALPLTYAAVNFLKRQEQLDIYDYRVNYTPFSLAIGKKK</sequence>
<dbReference type="PANTHER" id="PTHR34300">
    <property type="entry name" value="QUEUOSINE PRECURSOR TRANSPORTER-RELATED"/>
    <property type="match status" value="1"/>
</dbReference>
<dbReference type="OrthoDB" id="9805479at2"/>
<keyword evidence="1" id="KW-1003">Cell membrane</keyword>
<gene>
    <name evidence="2" type="ordered locus">Cyan7425_3227</name>
</gene>
<reference evidence="2" key="1">
    <citation type="submission" date="2009-01" db="EMBL/GenBank/DDBJ databases">
        <title>Complete sequence of chromosome Cyanothece sp. PCC 7425.</title>
        <authorList>
            <consortium name="US DOE Joint Genome Institute"/>
            <person name="Lucas S."/>
            <person name="Copeland A."/>
            <person name="Lapidus A."/>
            <person name="Glavina del Rio T."/>
            <person name="Dalin E."/>
            <person name="Tice H."/>
            <person name="Bruce D."/>
            <person name="Goodwin L."/>
            <person name="Pitluck S."/>
            <person name="Sims D."/>
            <person name="Meineke L."/>
            <person name="Brettin T."/>
            <person name="Detter J.C."/>
            <person name="Han C."/>
            <person name="Larimer F."/>
            <person name="Land M."/>
            <person name="Hauser L."/>
            <person name="Kyrpides N."/>
            <person name="Ovchinnikova G."/>
            <person name="Liberton M."/>
            <person name="Stoeckel J."/>
            <person name="Banerjee A."/>
            <person name="Singh A."/>
            <person name="Page L."/>
            <person name="Sato H."/>
            <person name="Zhao L."/>
            <person name="Sherman L."/>
            <person name="Pakrasi H."/>
            <person name="Richardson P."/>
        </authorList>
    </citation>
    <scope>NUCLEOTIDE SEQUENCE</scope>
    <source>
        <strain evidence="2">PCC 7425</strain>
    </source>
</reference>
<dbReference type="Pfam" id="PF02592">
    <property type="entry name" value="Vut_1"/>
    <property type="match status" value="1"/>
</dbReference>
<feature type="transmembrane region" description="Helical" evidence="1">
    <location>
        <begin position="49"/>
        <end position="69"/>
    </location>
</feature>
<dbReference type="GO" id="GO:0022857">
    <property type="term" value="F:transmembrane transporter activity"/>
    <property type="evidence" value="ECO:0007669"/>
    <property type="project" value="UniProtKB-UniRule"/>
</dbReference>
<proteinExistence type="inferred from homology"/>
<keyword evidence="1" id="KW-0813">Transport</keyword>
<comment type="subcellular location">
    <subcellularLocation>
        <location evidence="1">Cell membrane</location>
        <topology evidence="1">Multi-pass membrane protein</topology>
    </subcellularLocation>
</comment>
<dbReference type="PANTHER" id="PTHR34300:SF2">
    <property type="entry name" value="QUEUOSINE PRECURSOR TRANSPORTER-RELATED"/>
    <property type="match status" value="1"/>
</dbReference>
<dbReference type="KEGG" id="cyn:Cyan7425_3227"/>
<feature type="transmembrane region" description="Helical" evidence="1">
    <location>
        <begin position="20"/>
        <end position="43"/>
    </location>
</feature>
<dbReference type="InterPro" id="IPR003744">
    <property type="entry name" value="YhhQ"/>
</dbReference>
<dbReference type="STRING" id="395961.Cyan7425_3227"/>
<dbReference type="HAMAP" id="MF_02088">
    <property type="entry name" value="Q_prec_transport"/>
    <property type="match status" value="1"/>
</dbReference>
<comment type="similarity">
    <text evidence="1">Belongs to the vitamin uptake transporter (VUT/ECF) (TC 2.A.88) family. Q precursor transporter subfamily.</text>
</comment>
<keyword evidence="1" id="KW-0472">Membrane</keyword>
<dbReference type="eggNOG" id="COG1738">
    <property type="taxonomic scope" value="Bacteria"/>
</dbReference>
<keyword evidence="1" id="KW-0812">Transmembrane</keyword>
<comment type="function">
    <text evidence="1">Involved in the import of queuosine (Q) precursors, required for Q precursor salvage.</text>
</comment>
<name>B8HNW8_CYAP4</name>
<dbReference type="HOGENOM" id="CLU_075503_1_2_3"/>
<accession>B8HNW8</accession>
<feature type="transmembrane region" description="Helical" evidence="1">
    <location>
        <begin position="81"/>
        <end position="102"/>
    </location>
</feature>
<feature type="transmembrane region" description="Helical" evidence="1">
    <location>
        <begin position="122"/>
        <end position="142"/>
    </location>
</feature>
<organism evidence="2">
    <name type="scientific">Cyanothece sp. (strain PCC 7425 / ATCC 29141)</name>
    <dbReference type="NCBI Taxonomy" id="395961"/>
    <lineage>
        <taxon>Bacteria</taxon>
        <taxon>Bacillati</taxon>
        <taxon>Cyanobacteriota</taxon>
        <taxon>Cyanophyceae</taxon>
        <taxon>Gomontiellales</taxon>
        <taxon>Cyanothecaceae</taxon>
        <taxon>Cyanothece</taxon>
    </lineage>
</organism>
<evidence type="ECO:0000256" key="1">
    <source>
        <dbReference type="HAMAP-Rule" id="MF_02088"/>
    </source>
</evidence>
<dbReference type="EMBL" id="CP001344">
    <property type="protein sequence ID" value="ACL45555.1"/>
    <property type="molecule type" value="Genomic_DNA"/>
</dbReference>
<evidence type="ECO:0000313" key="2">
    <source>
        <dbReference type="EMBL" id="ACL45555.1"/>
    </source>
</evidence>
<dbReference type="AlphaFoldDB" id="B8HNW8"/>
<feature type="transmembrane region" description="Helical" evidence="1">
    <location>
        <begin position="154"/>
        <end position="179"/>
    </location>
</feature>
<feature type="transmembrane region" description="Helical" evidence="1">
    <location>
        <begin position="199"/>
        <end position="216"/>
    </location>
</feature>
<dbReference type="NCBIfam" id="TIGR00697">
    <property type="entry name" value="queuosine precursor transporter"/>
    <property type="match status" value="1"/>
</dbReference>